<reference evidence="13" key="1">
    <citation type="submission" date="2019-12" db="EMBL/GenBank/DDBJ databases">
        <title>Clostridiaceae gen. nov. sp. nov., isolated from sediment in Xinjiang, China.</title>
        <authorList>
            <person name="Zhang R."/>
        </authorList>
    </citation>
    <scope>NUCLEOTIDE SEQUENCE</scope>
    <source>
        <strain evidence="13">D2Q-11</strain>
    </source>
</reference>
<comment type="similarity">
    <text evidence="4">Belongs to the alkylbase DNA glycosidase AlkA family.</text>
</comment>
<dbReference type="GO" id="GO:0006307">
    <property type="term" value="P:DNA alkylation repair"/>
    <property type="evidence" value="ECO:0007669"/>
    <property type="project" value="UniProtKB-UniRule"/>
</dbReference>
<dbReference type="InterPro" id="IPR008332">
    <property type="entry name" value="MethylG_MeTrfase_N"/>
</dbReference>
<evidence type="ECO:0000256" key="4">
    <source>
        <dbReference type="ARBA" id="ARBA00010817"/>
    </source>
</evidence>
<dbReference type="FunFam" id="1.10.10.10:FF:000214">
    <property type="entry name" value="Methylated-DNA--protein-cysteine methyltransferase"/>
    <property type="match status" value="1"/>
</dbReference>
<dbReference type="Pfam" id="PF00730">
    <property type="entry name" value="HhH-GPD"/>
    <property type="match status" value="1"/>
</dbReference>
<accession>A0A942Z8Y9</accession>
<dbReference type="GO" id="GO:0032993">
    <property type="term" value="C:protein-DNA complex"/>
    <property type="evidence" value="ECO:0007669"/>
    <property type="project" value="TreeGrafter"/>
</dbReference>
<dbReference type="GO" id="GO:0006285">
    <property type="term" value="P:base-excision repair, AP site formation"/>
    <property type="evidence" value="ECO:0007669"/>
    <property type="project" value="TreeGrafter"/>
</dbReference>
<dbReference type="FunFam" id="1.10.340.30:FF:000004">
    <property type="entry name" value="DNA-3-methyladenine glycosylase II"/>
    <property type="match status" value="1"/>
</dbReference>
<dbReference type="HAMAP" id="MF_00772">
    <property type="entry name" value="OGT"/>
    <property type="match status" value="1"/>
</dbReference>
<protein>
    <recommendedName>
        <fullName evidence="11">Methylated-DNA--protein-cysteine methyltransferase</fullName>
        <ecNumber evidence="11">2.1.1.63</ecNumber>
    </recommendedName>
    <alternativeName>
        <fullName evidence="11">6-O-methylguanine-DNA methyltransferase</fullName>
        <shortName evidence="11">MGMT</shortName>
    </alternativeName>
    <alternativeName>
        <fullName evidence="11">O-6-methylguanine-DNA-alkyltransferase</fullName>
    </alternativeName>
</protein>
<dbReference type="Gene3D" id="1.10.1670.40">
    <property type="match status" value="1"/>
</dbReference>
<keyword evidence="6 11" id="KW-0489">Methyltransferase</keyword>
<keyword evidence="14" id="KW-1185">Reference proteome</keyword>
<keyword evidence="9 11" id="KW-0234">DNA repair</keyword>
<dbReference type="Pfam" id="PF02870">
    <property type="entry name" value="Methyltransf_1N"/>
    <property type="match status" value="1"/>
</dbReference>
<evidence type="ECO:0000256" key="10">
    <source>
        <dbReference type="ARBA" id="ARBA00049348"/>
    </source>
</evidence>
<feature type="active site" description="Nucleophile; methyl group acceptor" evidence="11">
    <location>
        <position position="336"/>
    </location>
</feature>
<dbReference type="Gene3D" id="3.30.160.70">
    <property type="entry name" value="Methylated DNA-protein cysteine methyltransferase domain"/>
    <property type="match status" value="1"/>
</dbReference>
<evidence type="ECO:0000256" key="3">
    <source>
        <dbReference type="ARBA" id="ARBA00008711"/>
    </source>
</evidence>
<comment type="catalytic activity">
    <reaction evidence="1">
        <text>Hydrolysis of alkylated DNA, releasing 3-methyladenine, 3-methylguanine, 7-methylguanine and 7-methyladenine.</text>
        <dbReference type="EC" id="3.2.2.21"/>
    </reaction>
</comment>
<dbReference type="Gene3D" id="1.10.340.30">
    <property type="entry name" value="Hypothetical protein, domain 2"/>
    <property type="match status" value="1"/>
</dbReference>
<dbReference type="GO" id="GO:0005737">
    <property type="term" value="C:cytoplasm"/>
    <property type="evidence" value="ECO:0007669"/>
    <property type="project" value="UniProtKB-SubCell"/>
</dbReference>
<comment type="catalytic activity">
    <reaction evidence="2 11">
        <text>a 4-O-methyl-thymidine in DNA + L-cysteinyl-[protein] = a thymidine in DNA + S-methyl-L-cysteinyl-[protein]</text>
        <dbReference type="Rhea" id="RHEA:53428"/>
        <dbReference type="Rhea" id="RHEA-COMP:10131"/>
        <dbReference type="Rhea" id="RHEA-COMP:10132"/>
        <dbReference type="Rhea" id="RHEA-COMP:13555"/>
        <dbReference type="Rhea" id="RHEA-COMP:13556"/>
        <dbReference type="ChEBI" id="CHEBI:29950"/>
        <dbReference type="ChEBI" id="CHEBI:82612"/>
        <dbReference type="ChEBI" id="CHEBI:137386"/>
        <dbReference type="ChEBI" id="CHEBI:137387"/>
        <dbReference type="EC" id="2.1.1.63"/>
    </reaction>
</comment>
<evidence type="ECO:0000256" key="11">
    <source>
        <dbReference type="HAMAP-Rule" id="MF_00772"/>
    </source>
</evidence>
<keyword evidence="5 11" id="KW-0963">Cytoplasm</keyword>
<dbReference type="GO" id="GO:0008725">
    <property type="term" value="F:DNA-3-methyladenine glycosylase activity"/>
    <property type="evidence" value="ECO:0007669"/>
    <property type="project" value="TreeGrafter"/>
</dbReference>
<comment type="function">
    <text evidence="11">Involved in the cellular defense against the biological effects of O6-methylguanine (O6-MeG) and O4-methylthymine (O4-MeT) in DNA. Repairs the methylated nucleobase in DNA by stoichiometrically transferring the methyl group to a cysteine residue in the enzyme. This is a suicide reaction: the enzyme is irreversibly inactivated.</text>
</comment>
<keyword evidence="8 11" id="KW-0227">DNA damage</keyword>
<dbReference type="PANTHER" id="PTHR43003:SF5">
    <property type="entry name" value="DNA-3-METHYLADENINE GLYCOSYLASE"/>
    <property type="match status" value="1"/>
</dbReference>
<dbReference type="CDD" id="cd06445">
    <property type="entry name" value="ATase"/>
    <property type="match status" value="1"/>
</dbReference>
<dbReference type="InterPro" id="IPR036388">
    <property type="entry name" value="WH-like_DNA-bd_sf"/>
</dbReference>
<comment type="catalytic activity">
    <reaction evidence="10 11">
        <text>a 6-O-methyl-2'-deoxyguanosine in DNA + L-cysteinyl-[protein] = S-methyl-L-cysteinyl-[protein] + a 2'-deoxyguanosine in DNA</text>
        <dbReference type="Rhea" id="RHEA:24000"/>
        <dbReference type="Rhea" id="RHEA-COMP:10131"/>
        <dbReference type="Rhea" id="RHEA-COMP:10132"/>
        <dbReference type="Rhea" id="RHEA-COMP:11367"/>
        <dbReference type="Rhea" id="RHEA-COMP:11368"/>
        <dbReference type="ChEBI" id="CHEBI:29950"/>
        <dbReference type="ChEBI" id="CHEBI:82612"/>
        <dbReference type="ChEBI" id="CHEBI:85445"/>
        <dbReference type="ChEBI" id="CHEBI:85448"/>
        <dbReference type="EC" id="2.1.1.63"/>
    </reaction>
</comment>
<evidence type="ECO:0000256" key="9">
    <source>
        <dbReference type="ARBA" id="ARBA00023204"/>
    </source>
</evidence>
<dbReference type="GO" id="GO:0032131">
    <property type="term" value="F:alkylated DNA binding"/>
    <property type="evidence" value="ECO:0007669"/>
    <property type="project" value="TreeGrafter"/>
</dbReference>
<dbReference type="SUPFAM" id="SSF48150">
    <property type="entry name" value="DNA-glycosylase"/>
    <property type="match status" value="1"/>
</dbReference>
<evidence type="ECO:0000256" key="8">
    <source>
        <dbReference type="ARBA" id="ARBA00022763"/>
    </source>
</evidence>
<dbReference type="InterPro" id="IPR051912">
    <property type="entry name" value="Alkylbase_DNA_Glycosylase/TA"/>
</dbReference>
<dbReference type="InterPro" id="IPR014048">
    <property type="entry name" value="MethylDNA_cys_MeTrfase_DNA-bd"/>
</dbReference>
<evidence type="ECO:0000313" key="14">
    <source>
        <dbReference type="Proteomes" id="UP000724672"/>
    </source>
</evidence>
<dbReference type="InterPro" id="IPR023546">
    <property type="entry name" value="MGMT"/>
</dbReference>
<evidence type="ECO:0000256" key="7">
    <source>
        <dbReference type="ARBA" id="ARBA00022679"/>
    </source>
</evidence>
<feature type="domain" description="HhH-GPD" evidence="12">
    <location>
        <begin position="49"/>
        <end position="204"/>
    </location>
</feature>
<organism evidence="13 14">
    <name type="scientific">Anaeromonas frigoriresistens</name>
    <dbReference type="NCBI Taxonomy" id="2683708"/>
    <lineage>
        <taxon>Bacteria</taxon>
        <taxon>Bacillati</taxon>
        <taxon>Bacillota</taxon>
        <taxon>Tissierellia</taxon>
        <taxon>Tissierellales</taxon>
        <taxon>Thermohalobacteraceae</taxon>
        <taxon>Anaeromonas</taxon>
    </lineage>
</organism>
<evidence type="ECO:0000256" key="5">
    <source>
        <dbReference type="ARBA" id="ARBA00022490"/>
    </source>
</evidence>
<dbReference type="SUPFAM" id="SSF46767">
    <property type="entry name" value="Methylated DNA-protein cysteine methyltransferase, C-terminal domain"/>
    <property type="match status" value="1"/>
</dbReference>
<dbReference type="CDD" id="cd00056">
    <property type="entry name" value="ENDO3c"/>
    <property type="match status" value="1"/>
</dbReference>
<dbReference type="NCBIfam" id="TIGR00589">
    <property type="entry name" value="ogt"/>
    <property type="match status" value="1"/>
</dbReference>
<comment type="similarity">
    <text evidence="3 11">Belongs to the MGMT family.</text>
</comment>
<comment type="subcellular location">
    <subcellularLocation>
        <location evidence="11">Cytoplasm</location>
    </subcellularLocation>
</comment>
<evidence type="ECO:0000256" key="1">
    <source>
        <dbReference type="ARBA" id="ARBA00000086"/>
    </source>
</evidence>
<dbReference type="Gene3D" id="1.10.10.10">
    <property type="entry name" value="Winged helix-like DNA-binding domain superfamily/Winged helix DNA-binding domain"/>
    <property type="match status" value="1"/>
</dbReference>
<dbReference type="PANTHER" id="PTHR43003">
    <property type="entry name" value="DNA-3-METHYLADENINE GLYCOSYLASE"/>
    <property type="match status" value="1"/>
</dbReference>
<gene>
    <name evidence="13" type="ORF">GOQ27_08615</name>
</gene>
<evidence type="ECO:0000259" key="12">
    <source>
        <dbReference type="SMART" id="SM00478"/>
    </source>
</evidence>
<dbReference type="EMBL" id="WSFT01000036">
    <property type="protein sequence ID" value="MBS4538524.1"/>
    <property type="molecule type" value="Genomic_DNA"/>
</dbReference>
<proteinExistence type="inferred from homology"/>
<dbReference type="InterPro" id="IPR036631">
    <property type="entry name" value="MGMT_N_sf"/>
</dbReference>
<dbReference type="GO" id="GO:0032259">
    <property type="term" value="P:methylation"/>
    <property type="evidence" value="ECO:0007669"/>
    <property type="project" value="UniProtKB-KW"/>
</dbReference>
<comment type="miscellaneous">
    <text evidence="11">This enzyme catalyzes only one turnover and therefore is not strictly catalytic. According to one definition, an enzyme is a biocatalyst that acts repeatedly and over many reaction cycles.</text>
</comment>
<dbReference type="PROSITE" id="PS00374">
    <property type="entry name" value="MGMT"/>
    <property type="match status" value="1"/>
</dbReference>
<evidence type="ECO:0000256" key="2">
    <source>
        <dbReference type="ARBA" id="ARBA00001286"/>
    </source>
</evidence>
<comment type="caution">
    <text evidence="13">The sequence shown here is derived from an EMBL/GenBank/DDBJ whole genome shotgun (WGS) entry which is preliminary data.</text>
</comment>
<dbReference type="RefSeq" id="WP_203366449.1">
    <property type="nucleotide sequence ID" value="NZ_WSFT01000036.1"/>
</dbReference>
<dbReference type="GO" id="GO:0043916">
    <property type="term" value="F:DNA-7-methylguanine glycosylase activity"/>
    <property type="evidence" value="ECO:0007669"/>
    <property type="project" value="TreeGrafter"/>
</dbReference>
<dbReference type="AlphaFoldDB" id="A0A942Z8Y9"/>
<dbReference type="InterPro" id="IPR001497">
    <property type="entry name" value="MethylDNA_cys_MeTrfase_AS"/>
</dbReference>
<dbReference type="InterPro" id="IPR036217">
    <property type="entry name" value="MethylDNA_cys_MeTrfase_DNAb"/>
</dbReference>
<dbReference type="Pfam" id="PF01035">
    <property type="entry name" value="DNA_binding_1"/>
    <property type="match status" value="1"/>
</dbReference>
<dbReference type="Proteomes" id="UP000724672">
    <property type="component" value="Unassembled WGS sequence"/>
</dbReference>
<dbReference type="GO" id="GO:0003908">
    <property type="term" value="F:methylated-DNA-[protein]-cysteine S-methyltransferase activity"/>
    <property type="evidence" value="ECO:0007669"/>
    <property type="project" value="UniProtKB-UniRule"/>
</dbReference>
<dbReference type="SMART" id="SM00478">
    <property type="entry name" value="ENDO3c"/>
    <property type="match status" value="1"/>
</dbReference>
<keyword evidence="7 11" id="KW-0808">Transferase</keyword>
<dbReference type="InterPro" id="IPR011257">
    <property type="entry name" value="DNA_glycosylase"/>
</dbReference>
<dbReference type="EC" id="2.1.1.63" evidence="11"/>
<dbReference type="SUPFAM" id="SSF53155">
    <property type="entry name" value="Methylated DNA-protein cysteine methyltransferase domain"/>
    <property type="match status" value="1"/>
</dbReference>
<name>A0A942Z8Y9_9FIRM</name>
<sequence length="367" mass="43048">MYKKIIIDKSEIKGLRNKDKKMRMLIDSIGEIDREYIPDSFIALVNSIVFQQLAYKAAISIWNRFEEFIGEITPENILNTRFEDLRKCGLSTTKIHYINNIANAVKSEELDFSNFSNLSDEEIIEKLVKIKGIGVWTAEMFLIFSLNRKDVMSYKDLGLRKGVQWLYNMKKEPTKEQFEKYKKKFSPYNTLASFYLWEITINNYFKYDNIEKVNLKNNVAYMESSIGIIEIQSYEGKIISLDFVKERKYDETLEPVLEEAKKQLRDYFDGKRKAFDLPLKINGTEFQNKVWVELTKIPYGETQSYKDIAIWIGNKNASRAIGNANNKNKIAIIIPCHRVVGSNGKLIGYEGGLWRKKWLLEHEERHF</sequence>
<evidence type="ECO:0000313" key="13">
    <source>
        <dbReference type="EMBL" id="MBS4538524.1"/>
    </source>
</evidence>
<evidence type="ECO:0000256" key="6">
    <source>
        <dbReference type="ARBA" id="ARBA00022603"/>
    </source>
</evidence>
<dbReference type="InterPro" id="IPR003265">
    <property type="entry name" value="HhH-GPD_domain"/>
</dbReference>